<dbReference type="InterPro" id="IPR036372">
    <property type="entry name" value="BEACH_dom_sf"/>
</dbReference>
<dbReference type="PROSITE" id="PS50294">
    <property type="entry name" value="WD_REPEATS_REGION"/>
    <property type="match status" value="1"/>
</dbReference>
<dbReference type="Gene3D" id="2.30.29.30">
    <property type="entry name" value="Pleckstrin-homology domain (PH domain)/Phosphotyrosine-binding domain (PTB)"/>
    <property type="match status" value="1"/>
</dbReference>
<evidence type="ECO:0000256" key="5">
    <source>
        <dbReference type="SAM" id="MobiDB-lite"/>
    </source>
</evidence>
<accession>A0A9Q0RD03</accession>
<keyword evidence="6" id="KW-0812">Transmembrane</keyword>
<dbReference type="InterPro" id="IPR000409">
    <property type="entry name" value="BEACH_dom"/>
</dbReference>
<keyword evidence="1 3" id="KW-0853">WD repeat</keyword>
<dbReference type="PROSITE" id="PS50082">
    <property type="entry name" value="WD_REPEATS_2"/>
    <property type="match status" value="1"/>
</dbReference>
<keyword evidence="9" id="KW-1185">Reference proteome</keyword>
<dbReference type="InterPro" id="IPR013320">
    <property type="entry name" value="ConA-like_dom_sf"/>
</dbReference>
<keyword evidence="2" id="KW-0677">Repeat</keyword>
<evidence type="ECO:0000256" key="4">
    <source>
        <dbReference type="SAM" id="Coils"/>
    </source>
</evidence>
<evidence type="ECO:0000256" key="1">
    <source>
        <dbReference type="ARBA" id="ARBA00022574"/>
    </source>
</evidence>
<dbReference type="InterPro" id="IPR015943">
    <property type="entry name" value="WD40/YVTN_repeat-like_dom_sf"/>
</dbReference>
<dbReference type="Gene3D" id="2.130.10.10">
    <property type="entry name" value="YVTN repeat-like/Quinoprotein amine dehydrogenase"/>
    <property type="match status" value="2"/>
</dbReference>
<gene>
    <name evidence="8" type="ORF">M0811_07227</name>
</gene>
<dbReference type="InterPro" id="IPR001680">
    <property type="entry name" value="WD40_rpt"/>
</dbReference>
<dbReference type="SMART" id="SM00320">
    <property type="entry name" value="WD40"/>
    <property type="match status" value="3"/>
</dbReference>
<dbReference type="Proteomes" id="UP001149090">
    <property type="component" value="Unassembled WGS sequence"/>
</dbReference>
<feature type="repeat" description="WD" evidence="3">
    <location>
        <begin position="2919"/>
        <end position="2960"/>
    </location>
</feature>
<dbReference type="InterPro" id="IPR050865">
    <property type="entry name" value="BEACH_Domain"/>
</dbReference>
<keyword evidence="6" id="KW-0472">Membrane</keyword>
<protein>
    <submittedName>
        <fullName evidence="8">Beach domain-containing protein</fullName>
    </submittedName>
</protein>
<evidence type="ECO:0000313" key="8">
    <source>
        <dbReference type="EMBL" id="KAJ5075657.1"/>
    </source>
</evidence>
<feature type="domain" description="BEACH-type PH" evidence="7">
    <location>
        <begin position="2351"/>
        <end position="2462"/>
    </location>
</feature>
<keyword evidence="4" id="KW-0175">Coiled coil</keyword>
<dbReference type="PROSITE" id="PS00678">
    <property type="entry name" value="WD_REPEATS_1"/>
    <property type="match status" value="1"/>
</dbReference>
<dbReference type="PANTHER" id="PTHR13743:SF123">
    <property type="entry name" value="PROTEIN FAN"/>
    <property type="match status" value="1"/>
</dbReference>
<dbReference type="InterPro" id="IPR011993">
    <property type="entry name" value="PH-like_dom_sf"/>
</dbReference>
<dbReference type="Pfam" id="PF00400">
    <property type="entry name" value="WD40"/>
    <property type="match status" value="2"/>
</dbReference>
<evidence type="ECO:0000256" key="3">
    <source>
        <dbReference type="PROSITE-ProRule" id="PRU00221"/>
    </source>
</evidence>
<dbReference type="InterPro" id="IPR016024">
    <property type="entry name" value="ARM-type_fold"/>
</dbReference>
<dbReference type="SUPFAM" id="SSF49899">
    <property type="entry name" value="Concanavalin A-like lectins/glucanases"/>
    <property type="match status" value="1"/>
</dbReference>
<dbReference type="SUPFAM" id="SSF50729">
    <property type="entry name" value="PH domain-like"/>
    <property type="match status" value="1"/>
</dbReference>
<dbReference type="InterPro" id="IPR036322">
    <property type="entry name" value="WD40_repeat_dom_sf"/>
</dbReference>
<feature type="region of interest" description="Disordered" evidence="5">
    <location>
        <begin position="1564"/>
        <end position="1584"/>
    </location>
</feature>
<dbReference type="PANTHER" id="PTHR13743">
    <property type="entry name" value="BEIGE/BEACH-RELATED"/>
    <property type="match status" value="1"/>
</dbReference>
<dbReference type="Gene3D" id="1.10.1540.10">
    <property type="entry name" value="BEACH domain"/>
    <property type="match status" value="1"/>
</dbReference>
<organism evidence="8 9">
    <name type="scientific">Anaeramoeba ignava</name>
    <name type="common">Anaerobic marine amoeba</name>
    <dbReference type="NCBI Taxonomy" id="1746090"/>
    <lineage>
        <taxon>Eukaryota</taxon>
        <taxon>Metamonada</taxon>
        <taxon>Anaeramoebidae</taxon>
        <taxon>Anaeramoeba</taxon>
    </lineage>
</organism>
<feature type="transmembrane region" description="Helical" evidence="6">
    <location>
        <begin position="1878"/>
        <end position="1899"/>
    </location>
</feature>
<evidence type="ECO:0000313" key="9">
    <source>
        <dbReference type="Proteomes" id="UP001149090"/>
    </source>
</evidence>
<keyword evidence="6" id="KW-1133">Transmembrane helix</keyword>
<dbReference type="OrthoDB" id="10018316at2759"/>
<feature type="compositionally biased region" description="Low complexity" evidence="5">
    <location>
        <begin position="1743"/>
        <end position="1786"/>
    </location>
</feature>
<feature type="coiled-coil region" evidence="4">
    <location>
        <begin position="2719"/>
        <end position="2754"/>
    </location>
</feature>
<dbReference type="Pfam" id="PF14844">
    <property type="entry name" value="PH_BEACH"/>
    <property type="match status" value="1"/>
</dbReference>
<dbReference type="InterPro" id="IPR019775">
    <property type="entry name" value="WD40_repeat_CS"/>
</dbReference>
<reference evidence="8" key="1">
    <citation type="submission" date="2022-10" db="EMBL/GenBank/DDBJ databases">
        <title>Novel sulphate-reducing endosymbionts in the free-living metamonad Anaeramoeba.</title>
        <authorList>
            <person name="Jerlstrom-Hultqvist J."/>
            <person name="Cepicka I."/>
            <person name="Gallot-Lavallee L."/>
            <person name="Salas-Leiva D."/>
            <person name="Curtis B.A."/>
            <person name="Zahonova K."/>
            <person name="Pipaliya S."/>
            <person name="Dacks J."/>
            <person name="Roger A.J."/>
        </authorList>
    </citation>
    <scope>NUCLEOTIDE SEQUENCE</scope>
    <source>
        <strain evidence="8">BMAN</strain>
    </source>
</reference>
<proteinExistence type="predicted"/>
<evidence type="ECO:0000259" key="7">
    <source>
        <dbReference type="PROSITE" id="PS51783"/>
    </source>
</evidence>
<comment type="caution">
    <text evidence="8">The sequence shown here is derived from an EMBL/GenBank/DDBJ whole genome shotgun (WGS) entry which is preliminary data.</text>
</comment>
<evidence type="ECO:0000256" key="2">
    <source>
        <dbReference type="ARBA" id="ARBA00022737"/>
    </source>
</evidence>
<feature type="transmembrane region" description="Helical" evidence="6">
    <location>
        <begin position="1685"/>
        <end position="1705"/>
    </location>
</feature>
<dbReference type="SUPFAM" id="SSF81837">
    <property type="entry name" value="BEACH domain"/>
    <property type="match status" value="1"/>
</dbReference>
<dbReference type="EMBL" id="JAPDFW010000064">
    <property type="protein sequence ID" value="KAJ5075657.1"/>
    <property type="molecule type" value="Genomic_DNA"/>
</dbReference>
<dbReference type="SUPFAM" id="SSF48371">
    <property type="entry name" value="ARM repeat"/>
    <property type="match status" value="1"/>
</dbReference>
<dbReference type="Gene3D" id="2.60.120.200">
    <property type="match status" value="1"/>
</dbReference>
<dbReference type="SMART" id="SM01026">
    <property type="entry name" value="Beach"/>
    <property type="match status" value="1"/>
</dbReference>
<sequence length="3096" mass="363038">MQLTIKNTFHLQKFSKQFNSLNGKSKKNQLEKIIQLFRVWIKQPSSQKELLKFQFLMNPTIFQQIINHLFSQISQEIKKNHNLKMVIDEFFLKKKNHFIFKFIYNITLETPSIFQKISRGLITFLTLITNSNFLENFPLFSFDQIQNFFDKSTPFFGSNIPTESQIEETTQNIEFNNNNNNDDNIDKNKEKKKQCILFLIGTLENIAQDNTIIKEMLVKSQISNLFHIIQSKFANNQIPLLLLRLLYILLKKLTFLNIRDERIITINQFMNSLLCIAKNDTLNPILNVNIFKLILFLFQDSSSLHFISIFKAFRLNRGYTLLYHLIKRLSSLQNREYFYDLLNIHIQVIFQFQIGDNSMEDFVFVEKTSENLNFYAYSQIQSHYAFNIFIELYKKYSVEWQIENKLFDFFENLLNWEPKMFKLLEHDFIDTLFHNFHLHNPQIKQKSFALMERLTSSHDIIHGLNTYCNLLLNEDDSVVFHSITHMIQIVSNNFNFSENLQIGGIINSIINKVSYVMRKLEQITPDIVKIAHNEFFSEIIYNQNNQNVFVSHEALDHPEIQNNDQYHIALGSFQILYSLAKLIYCLLKTNDVNLVTFKSKDGFVLLFQLFKYSYLRSKILSDIIDISLTSNPDGLEILTFDLVRMMKQNPTNNKDNNNQFDIFDYLEQMIEIITALTILINVFPKQTSKFKEYEGFPAIVNIIKNIMNSDEAKCLEITEENQENANHQNKHFIFYIFIDTLIRFLTLLIRRNKQNRQEFIQNSFISLIHQLTQKLDLFHSEIFFLLLSESLLNLATNGNFRRRYPVSPQMNHQINQKIPEFTRNMIKFYSSENTLRDHQQSHFKKTHFFQNIFEVFRSLDISKNQKKEKTSQNTNLEEINTKNPEIPVVSVSELLFNPKEQIERIRIEFPEAIIAIISLTGDSIAKGYHHNEEIQFVIHILINLLQDSGNRKSMFFVSFMRALLDNFPNVLVDSENPLQEKILSLIETLGSYSIRNADAKSLFGLLNQEEIPFKILSSLIRMCQKSDSPSSHFDIFTKNGVIGNIMLTNIGNMWVSTEGVSISMWFCFSKENERFTLFHLFSSSENELQELLMTISVNNQGNIEVQNTYFMDLSAFKGFVFQPKKWYHVILSFSSNEAEKDFGRIELFVNGEYQEKENFLYPDFTNVQSTICFGGPSKKQKDPRAQHWCLGNCYVFSRGFNPKDAIFLYLLGPDFAKNFNGNFEDYILTHEQFEKYYSLISQEKFMTLPSLFSFSRYKDYLFLAFSVKTYSYTFQKSLGNQAKQNQDSIDISLKNQVVFISRNCSVNGPAFPYRRLVPFDAIYSIGGVKIIFHLMTLALHKNNVKFQHKILKLLMTYLQNGPSVIKQMQHENGYKLVARILSRDLWIRDSKMLEICFNICGITKKSKKTITHHRHQKITKKMKSIHNSNDNIQSNQSDSSQTYLFNSGTVLNTLAFKNLILDWQIWKKADKNIQNQLFSSILSLISPQHEFHSFTIPRLKQMKIISKLLRIFKKYPEIDNEIAHLISKIIGLFVSEEKDFDILFDFIVETHQLQQFVFEPTHENAPDQQSKADQNESQKEQINSQETRVSIITLLTQLLGARLKKNSCPNFLLTQSPNIIFCLLVHSSKRVRLSVIKLIKQLLQFPKISELFQNTCAFGLIQMQLQQFSTSLDIFDELLTIFLEYSIVSAVFLIAASTNNIMYIFNAIKTMRGMFHQDKQDEYIKKGLIGQLCSILDNISQKNESNQNDNNNNNIENNNNNNIENNNNNNNENNNNNNNENNNNNIEKSESDQDLARIQTNLEKEIISFLSEICEYGFQKEKGIEQIVFKVFSHLMCIENVDQIKIRVFQELVIENILKSFDNKTDSKMINKNKNKQIVIVLNYISFLDFAIRLIIHWIQIEIAISQMKKSEDQELVENVESLHFPTQTDLTFLEKILNYVISTSQKGAFFQLKYSKKLELSFSQTFPLLVSSLLSIDSSQSLTHFIVDFLTKNGDTLIRLIDYQQAFFPIIFLLSKDELKQETNNLFSFLFQNRKFKKKILGKSIKLKSKKQGNQEENFQEIIHKNIQNQAHILIEKNKIEQDSFNQSILKELDIIRLHIKENGEEISKLAEMSIHLFISKQNNLSKKSQHRIWSSLFKQINVSIKWKELIEKEAENEKGIWFQEPILQLYKIQEIEGPQNLRRRLKRIPIFSEEELLFHLQKFISKENYLELESISQNLNLNLNLNLNSNSRSMETLPKNSLNYIQKMNYNNIINFLQAQNHKFSFDILSLFEQNEKDLKSSIYSEFEPKLPNRSANTEKKDEIRFQKIFHFHKSKDLILGEVMQFEIGKEIYREFVEIDTDPLKNILTYFKGIHYSSKCKQISYLMEYHGEVLLSQKELIFLVVDVSDLSIPETIKNPIKQKYYSKKNLTIPTLKIIEIFLRKYLSEDVGIEITLASRNRIFFIFPSENKRNEFYEKLMKCNLPNLIDYESTQNGICLNEVITELWKKQKISNFSYLMHINKIYGHTPNDLSQYPILPNALLHLKSKKYSLFDQRNEKISRSAEKRRFSKLNDIFSFLVRFEPFASYAIHLNNDNSNTFAKHSRKKKLKGLIPEIFAMPEIWANLNGYNFPSILESKFLRQEKRGILKEQNPRSTTKKIAKELEKGFFSNHLEEWMRDNFKFGETKNLSQKEENIGIQNELEIESENTEDEKQIKNPSQQEIRSEITDEDDGFKEYDDINLNENEIENENNQNQNNQNQNENDNINTKLEENLQIIQKSDEEEFEEINLISKEEGMILNDPFLSSLFPQIPSKTSFVYNIQELEVKKYEDKKTEIKSLFFQENKLQYLSINECIVNPDKKYVISWDHWDSIIRLKKYGSEIAEIGVEPFLDDVINCCAVSNDGMIVVAGGRKGVIYIWEILWKNEEVEKLEFKKMIFGHTESITSLAISSEFRIIASGSSDGSVIIWDLDNYSCEYSLESGFLANIELIQINSITGDIAAFIRNEKNKSQKNVLILWSLNGHLIQKNVLLDDESGIIKSLLFFPVEQFFGKGFIFSGMFNGDILIWNLIDLTLFYKIQKTSKYPITALCFSNDLERFYSSDSNGRIFYWGKKD</sequence>
<name>A0A9Q0RD03_ANAIG</name>
<dbReference type="PROSITE" id="PS51783">
    <property type="entry name" value="PH_BEACH"/>
    <property type="match status" value="1"/>
</dbReference>
<dbReference type="InterPro" id="IPR023362">
    <property type="entry name" value="PH-BEACH_dom"/>
</dbReference>
<dbReference type="SUPFAM" id="SSF50978">
    <property type="entry name" value="WD40 repeat-like"/>
    <property type="match status" value="1"/>
</dbReference>
<evidence type="ECO:0000256" key="6">
    <source>
        <dbReference type="SAM" id="Phobius"/>
    </source>
</evidence>
<feature type="region of interest" description="Disordered" evidence="5">
    <location>
        <begin position="2684"/>
        <end position="2708"/>
    </location>
</feature>
<feature type="region of interest" description="Disordered" evidence="5">
    <location>
        <begin position="1743"/>
        <end position="1792"/>
    </location>
</feature>